<evidence type="ECO:0000256" key="2">
    <source>
        <dbReference type="SAM" id="Phobius"/>
    </source>
</evidence>
<name>A0A9W7LI90_HIBTR</name>
<dbReference type="InterPro" id="IPR022742">
    <property type="entry name" value="Hydrolase_4"/>
</dbReference>
<dbReference type="AlphaFoldDB" id="A0A9W7LI90"/>
<feature type="compositionally biased region" description="Basic and acidic residues" evidence="1">
    <location>
        <begin position="47"/>
        <end position="59"/>
    </location>
</feature>
<feature type="transmembrane region" description="Helical" evidence="2">
    <location>
        <begin position="261"/>
        <end position="280"/>
    </location>
</feature>
<sequence>MASAVTFGVWHCSGINSKPKPCFRVRAGKLAGDDPAVNGVAGSANGGKEKKGSFPDAKDMIKPDGGPPRWFCPLECGRPIQDAPVLLFLPGLDGVGMGLILHHKALGKVFKVQCLHIPVQDRTPFEGLVKIVEETIRHEHASCPNSPIYLVGDSFGGCLALAVAARNPTIDLVVILANPATSFGRSQMQPLFHILESVPDELHVTISYLLSLVMGDPVKIATVGIEHRLSPMQKMVQLSSNLTAMLPLLSVRIILSWLLQFMHFLLMLHSVLLLASAACMSPSNRDETKGEVANQQLFIPGMLPKVPGRFYYLFGKPTKLKGREDLLKNREEANELYLQLKSEVEQCIDYLLKKREEDPYRSMIDRTIYCALYSSADQAPAFKP</sequence>
<protein>
    <submittedName>
        <fullName evidence="4">Phytyl ester synthase 1</fullName>
    </submittedName>
</protein>
<keyword evidence="2" id="KW-1133">Transmembrane helix</keyword>
<comment type="caution">
    <text evidence="4">The sequence shown here is derived from an EMBL/GenBank/DDBJ whole genome shotgun (WGS) entry which is preliminary data.</text>
</comment>
<dbReference type="Pfam" id="PF12146">
    <property type="entry name" value="Hydrolase_4"/>
    <property type="match status" value="1"/>
</dbReference>
<dbReference type="Proteomes" id="UP001165190">
    <property type="component" value="Unassembled WGS sequence"/>
</dbReference>
<dbReference type="Gene3D" id="3.40.50.1820">
    <property type="entry name" value="alpha/beta hydrolase"/>
    <property type="match status" value="1"/>
</dbReference>
<dbReference type="EMBL" id="BSYR01000003">
    <property type="protein sequence ID" value="GMI65267.1"/>
    <property type="molecule type" value="Genomic_DNA"/>
</dbReference>
<dbReference type="OrthoDB" id="982762at2759"/>
<evidence type="ECO:0000313" key="5">
    <source>
        <dbReference type="Proteomes" id="UP001165190"/>
    </source>
</evidence>
<organism evidence="4 5">
    <name type="scientific">Hibiscus trionum</name>
    <name type="common">Flower of an hour</name>
    <dbReference type="NCBI Taxonomy" id="183268"/>
    <lineage>
        <taxon>Eukaryota</taxon>
        <taxon>Viridiplantae</taxon>
        <taxon>Streptophyta</taxon>
        <taxon>Embryophyta</taxon>
        <taxon>Tracheophyta</taxon>
        <taxon>Spermatophyta</taxon>
        <taxon>Magnoliopsida</taxon>
        <taxon>eudicotyledons</taxon>
        <taxon>Gunneridae</taxon>
        <taxon>Pentapetalae</taxon>
        <taxon>rosids</taxon>
        <taxon>malvids</taxon>
        <taxon>Malvales</taxon>
        <taxon>Malvaceae</taxon>
        <taxon>Malvoideae</taxon>
        <taxon>Hibiscus</taxon>
    </lineage>
</organism>
<dbReference type="GO" id="GO:0016020">
    <property type="term" value="C:membrane"/>
    <property type="evidence" value="ECO:0007669"/>
    <property type="project" value="TreeGrafter"/>
</dbReference>
<evidence type="ECO:0000256" key="1">
    <source>
        <dbReference type="SAM" id="MobiDB-lite"/>
    </source>
</evidence>
<proteinExistence type="predicted"/>
<dbReference type="SUPFAM" id="SSF53474">
    <property type="entry name" value="alpha/beta-Hydrolases"/>
    <property type="match status" value="1"/>
</dbReference>
<gene>
    <name evidence="4" type="ORF">HRI_000196000</name>
</gene>
<feature type="domain" description="Serine aminopeptidase S33" evidence="3">
    <location>
        <begin position="129"/>
        <end position="217"/>
    </location>
</feature>
<keyword evidence="2" id="KW-0812">Transmembrane</keyword>
<dbReference type="InterPro" id="IPR029058">
    <property type="entry name" value="AB_hydrolase_fold"/>
</dbReference>
<dbReference type="PANTHER" id="PTHR22753">
    <property type="entry name" value="TRANSMEMBRANE PROTEIN 68"/>
    <property type="match status" value="1"/>
</dbReference>
<accession>A0A9W7LI90</accession>
<feature type="region of interest" description="Disordered" evidence="1">
    <location>
        <begin position="37"/>
        <end position="59"/>
    </location>
</feature>
<keyword evidence="2" id="KW-0472">Membrane</keyword>
<reference evidence="4" key="1">
    <citation type="submission" date="2023-05" db="EMBL/GenBank/DDBJ databases">
        <title>Genome and transcriptome analyses reveal genes involved in the formation of fine ridges on petal epidermal cells in Hibiscus trionum.</title>
        <authorList>
            <person name="Koshimizu S."/>
            <person name="Masuda S."/>
            <person name="Ishii T."/>
            <person name="Shirasu K."/>
            <person name="Hoshino A."/>
            <person name="Arita M."/>
        </authorList>
    </citation>
    <scope>NUCLEOTIDE SEQUENCE</scope>
    <source>
        <strain evidence="4">Hamamatsu line</strain>
    </source>
</reference>
<evidence type="ECO:0000313" key="4">
    <source>
        <dbReference type="EMBL" id="GMI65267.1"/>
    </source>
</evidence>
<dbReference type="PANTHER" id="PTHR22753:SF14">
    <property type="entry name" value="MONOACYLGLYCEROL_DIACYLGLYCEROL O-ACYLTRANSFERASE"/>
    <property type="match status" value="1"/>
</dbReference>
<keyword evidence="5" id="KW-1185">Reference proteome</keyword>
<evidence type="ECO:0000259" key="3">
    <source>
        <dbReference type="Pfam" id="PF12146"/>
    </source>
</evidence>